<dbReference type="InterPro" id="IPR015943">
    <property type="entry name" value="WD40/YVTN_repeat-like_dom_sf"/>
</dbReference>
<dbReference type="PANTHER" id="PTHR19848:SF8">
    <property type="entry name" value="F-BOX AND WD REPEAT DOMAIN CONTAINING 7"/>
    <property type="match status" value="1"/>
</dbReference>
<feature type="region of interest" description="Disordered" evidence="4">
    <location>
        <begin position="41"/>
        <end position="96"/>
    </location>
</feature>
<evidence type="ECO:0000256" key="3">
    <source>
        <dbReference type="PROSITE-ProRule" id="PRU00221"/>
    </source>
</evidence>
<dbReference type="Proteomes" id="UP000053815">
    <property type="component" value="Unassembled WGS sequence"/>
</dbReference>
<gene>
    <name evidence="5" type="ORF">MAM1_0292d09317</name>
</gene>
<keyword evidence="2" id="KW-0677">Repeat</keyword>
<evidence type="ECO:0000256" key="1">
    <source>
        <dbReference type="ARBA" id="ARBA00022574"/>
    </source>
</evidence>
<organism evidence="5">
    <name type="scientific">Mucor ambiguus</name>
    <dbReference type="NCBI Taxonomy" id="91626"/>
    <lineage>
        <taxon>Eukaryota</taxon>
        <taxon>Fungi</taxon>
        <taxon>Fungi incertae sedis</taxon>
        <taxon>Mucoromycota</taxon>
        <taxon>Mucoromycotina</taxon>
        <taxon>Mucoromycetes</taxon>
        <taxon>Mucorales</taxon>
        <taxon>Mucorineae</taxon>
        <taxon>Mucoraceae</taxon>
        <taxon>Mucor</taxon>
    </lineage>
</organism>
<evidence type="ECO:0000256" key="2">
    <source>
        <dbReference type="ARBA" id="ARBA00022737"/>
    </source>
</evidence>
<feature type="compositionally biased region" description="Acidic residues" evidence="4">
    <location>
        <begin position="43"/>
        <end position="52"/>
    </location>
</feature>
<dbReference type="PROSITE" id="PS00678">
    <property type="entry name" value="WD_REPEATS_1"/>
    <property type="match status" value="1"/>
</dbReference>
<dbReference type="Pfam" id="PF00400">
    <property type="entry name" value="WD40"/>
    <property type="match status" value="3"/>
</dbReference>
<feature type="repeat" description="WD" evidence="3">
    <location>
        <begin position="750"/>
        <end position="793"/>
    </location>
</feature>
<dbReference type="SUPFAM" id="SSF46689">
    <property type="entry name" value="Homeodomain-like"/>
    <property type="match status" value="1"/>
</dbReference>
<keyword evidence="6" id="KW-1185">Reference proteome</keyword>
<accession>A0A0C9MQT5</accession>
<dbReference type="PROSITE" id="PS50294">
    <property type="entry name" value="WD_REPEATS_REGION"/>
    <property type="match status" value="1"/>
</dbReference>
<evidence type="ECO:0000313" key="6">
    <source>
        <dbReference type="Proteomes" id="UP000053815"/>
    </source>
</evidence>
<proteinExistence type="predicted"/>
<dbReference type="InterPro" id="IPR036322">
    <property type="entry name" value="WD40_repeat_dom_sf"/>
</dbReference>
<feature type="compositionally biased region" description="Polar residues" evidence="4">
    <location>
        <begin position="66"/>
        <end position="76"/>
    </location>
</feature>
<protein>
    <submittedName>
        <fullName evidence="5">WD40 repeat, subgroup</fullName>
    </submittedName>
</protein>
<dbReference type="Gene3D" id="2.130.10.10">
    <property type="entry name" value="YVTN repeat-like/Quinoprotein amine dehydrogenase"/>
    <property type="match status" value="1"/>
</dbReference>
<keyword evidence="1 3" id="KW-0853">WD repeat</keyword>
<dbReference type="SUPFAM" id="SSF50978">
    <property type="entry name" value="WD40 repeat-like"/>
    <property type="match status" value="1"/>
</dbReference>
<dbReference type="OrthoDB" id="10248252at2759"/>
<evidence type="ECO:0000256" key="4">
    <source>
        <dbReference type="SAM" id="MobiDB-lite"/>
    </source>
</evidence>
<reference evidence="5" key="1">
    <citation type="submission" date="2014-09" db="EMBL/GenBank/DDBJ databases">
        <title>Draft genome sequence of an oleaginous Mucoromycotina fungus Mucor ambiguus NBRC6742.</title>
        <authorList>
            <person name="Takeda I."/>
            <person name="Yamane N."/>
            <person name="Morita T."/>
            <person name="Tamano K."/>
            <person name="Machida M."/>
            <person name="Baker S."/>
            <person name="Koike H."/>
        </authorList>
    </citation>
    <scope>NUCLEOTIDE SEQUENCE</scope>
    <source>
        <strain evidence="5">NBRC 6742</strain>
    </source>
</reference>
<dbReference type="InterPro" id="IPR019775">
    <property type="entry name" value="WD40_repeat_CS"/>
</dbReference>
<feature type="repeat" description="WD" evidence="3">
    <location>
        <begin position="972"/>
        <end position="1006"/>
    </location>
</feature>
<name>A0A0C9MQT5_9FUNG</name>
<feature type="repeat" description="WD" evidence="3">
    <location>
        <begin position="715"/>
        <end position="749"/>
    </location>
</feature>
<dbReference type="InterPro" id="IPR009057">
    <property type="entry name" value="Homeodomain-like_sf"/>
</dbReference>
<dbReference type="InterPro" id="IPR001680">
    <property type="entry name" value="WD40_rpt"/>
</dbReference>
<sequence length="1042" mass="115659">MIINQTRIETPTQTFVPNSTSTSVPYIKYVRIEKAKNVIVVSSDEENSDDEEPVRSAAQPMDEELQTVSLSASTRPNKQRKMEGSQNAPISLDDSDDDMEEIINRPEPLLNPKKGPIGSSVTQSIASSVASSPMAEYENYGVDEPPMDEEAFQQNFSNFFGSSNEDKKEELNNELNGDLNQKINQELNNDMNPEMKNGVNQEANNQSNQQVNNNLNHELTQELKDKVFKSDKDITFGSTQEISVGSTEDLNVKSTKEMITESTEDMITESTEDMITESTEDMITESTEDMITGSTEELKIGLQGGLNSGLIGEFTYAVNEDFNTEETDDAMVIDNPIDGQNDALKTDQITDQNDAQHNTLTNDPNDAQVDDQLDDSFSVLSELSDVAFEQLSSMSVRKNSVKSEEIHNALNITETMTQLTVDEPAPSTTINTLIPDNMEKLELLRMMEMYIQSVSEPPSMVSSIGTIGRSRRSRRHTESSSPVVYYRQKSNVDSQAQPTLHPQEPNKPYVPSRVWYNSTWEDWAQLDTADILHYPFTTQEIDIIEHCIYKFKGSKIARDFEAYWQYVSTQLPGRTPLDCKCFYSDLKDGQYKLFNKVIMVRKHKAQKKGRSRYQLLSKRTRTGALNGNALRSIHWANMSRESTIQGGSGDAITLAIFNDPTKGVRIAAGSLCDENIQYNVPGNLRLWDSETNDCKSLSGHQTVHETTGQEIWRTVTDVKMSKDQSLIYSSSHDGRANIWRAKTGKHVSTLSYHSKPINQLAVNYSTNENVLATCSNDGTATVWTLSRNGKTGSGVICELDSGLGSGFYSDPHVDCIEFGHDATNGVLFLGVNTKDVDHPGYVETYDISSGKPHTRYDSMNGCVSTLAVSSSGRYIVSGNYNRFDNMTGDRFIHLHDSRKPKVVSKFYSGHPDVNVVAISPCERYVASGNAEKEKSEVVIFDVRNAKKSLHLLSHDQTLVNQSLIAPDSSIGIGGLHWMSDSRIIVTGGGDSTIKVWNIEGATELLKSYPTTNCVTSLTVNEDTMTIAAGVAGAQGVVHVWQP</sequence>
<dbReference type="PROSITE" id="PS50082">
    <property type="entry name" value="WD_REPEATS_2"/>
    <property type="match status" value="3"/>
</dbReference>
<feature type="region of interest" description="Disordered" evidence="4">
    <location>
        <begin position="461"/>
        <end position="483"/>
    </location>
</feature>
<evidence type="ECO:0000313" key="5">
    <source>
        <dbReference type="EMBL" id="GAN09784.1"/>
    </source>
</evidence>
<dbReference type="SMART" id="SM00320">
    <property type="entry name" value="WD40"/>
    <property type="match status" value="6"/>
</dbReference>
<dbReference type="PANTHER" id="PTHR19848">
    <property type="entry name" value="WD40 REPEAT PROTEIN"/>
    <property type="match status" value="1"/>
</dbReference>
<dbReference type="EMBL" id="DF836581">
    <property type="protein sequence ID" value="GAN09784.1"/>
    <property type="molecule type" value="Genomic_DNA"/>
</dbReference>
<dbReference type="AlphaFoldDB" id="A0A0C9MQT5"/>
<dbReference type="STRING" id="91626.A0A0C9MQT5"/>